<keyword evidence="2" id="KW-0694">RNA-binding</keyword>
<keyword evidence="2" id="KW-0963">Cytoplasm</keyword>
<dbReference type="InterPro" id="IPR008513">
    <property type="entry name" value="tRNA(Met)_cyd_acetate_ligase"/>
</dbReference>
<dbReference type="eggNOG" id="COG1323">
    <property type="taxonomic scope" value="Bacteria"/>
</dbReference>
<accession>A0A069RDA3</accession>
<evidence type="ECO:0000256" key="1">
    <source>
        <dbReference type="ARBA" id="ARBA00022694"/>
    </source>
</evidence>
<dbReference type="EC" id="6.3.4.-" evidence="2"/>
<evidence type="ECO:0000313" key="3">
    <source>
        <dbReference type="EMBL" id="KDR95044.1"/>
    </source>
</evidence>
<dbReference type="RefSeq" id="WP_038264912.1">
    <property type="nucleotide sequence ID" value="NZ_FSRH01000002.1"/>
</dbReference>
<gene>
    <name evidence="2" type="primary">tmcAL</name>
    <name evidence="3" type="ORF">CLIT_11c00730</name>
</gene>
<keyword evidence="2" id="KW-0547">Nucleotide-binding</keyword>
<feature type="binding site" evidence="2">
    <location>
        <position position="175"/>
    </location>
    <ligand>
        <name>ATP</name>
        <dbReference type="ChEBI" id="CHEBI:30616"/>
    </ligand>
</feature>
<dbReference type="Pfam" id="PF05636">
    <property type="entry name" value="HIGH_NTase1"/>
    <property type="match status" value="1"/>
</dbReference>
<comment type="catalytic activity">
    <reaction evidence="2">
        <text>cytidine(34) in elongator tRNA(Met) + acetate + ATP = N(4)-acetylcytidine(34) in elongator tRNA(Met) + AMP + diphosphate</text>
        <dbReference type="Rhea" id="RHEA:58144"/>
        <dbReference type="Rhea" id="RHEA-COMP:10693"/>
        <dbReference type="Rhea" id="RHEA-COMP:10694"/>
        <dbReference type="ChEBI" id="CHEBI:30089"/>
        <dbReference type="ChEBI" id="CHEBI:30616"/>
        <dbReference type="ChEBI" id="CHEBI:33019"/>
        <dbReference type="ChEBI" id="CHEBI:74900"/>
        <dbReference type="ChEBI" id="CHEBI:82748"/>
        <dbReference type="ChEBI" id="CHEBI:456215"/>
    </reaction>
</comment>
<feature type="binding site" evidence="2">
    <location>
        <position position="102"/>
    </location>
    <ligand>
        <name>ATP</name>
        <dbReference type="ChEBI" id="CHEBI:30616"/>
    </ligand>
</feature>
<name>A0A069RDA3_PEPLI</name>
<dbReference type="EMBL" id="JJMM01000011">
    <property type="protein sequence ID" value="KDR95044.1"/>
    <property type="molecule type" value="Genomic_DNA"/>
</dbReference>
<keyword evidence="2" id="KW-0436">Ligase</keyword>
<dbReference type="Gene3D" id="3.40.50.620">
    <property type="entry name" value="HUPs"/>
    <property type="match status" value="1"/>
</dbReference>
<comment type="caution">
    <text evidence="3">The sequence shown here is derived from an EMBL/GenBank/DDBJ whole genome shotgun (WGS) entry which is preliminary data.</text>
</comment>
<dbReference type="Proteomes" id="UP000027946">
    <property type="component" value="Unassembled WGS sequence"/>
</dbReference>
<reference evidence="3 4" key="1">
    <citation type="submission" date="2014-03" db="EMBL/GenBank/DDBJ databases">
        <title>Genome sequence of Clostridium litorale W6, DSM 5388.</title>
        <authorList>
            <person name="Poehlein A."/>
            <person name="Jagirdar A."/>
            <person name="Khonsari B."/>
            <person name="Chibani C.M."/>
            <person name="Gutierrez Gutierrez D.A."/>
            <person name="Davydova E."/>
            <person name="Alghaithi H.S."/>
            <person name="Nair K.P."/>
            <person name="Dhamotharan K."/>
            <person name="Chandran L."/>
            <person name="G W."/>
            <person name="Daniel R."/>
        </authorList>
    </citation>
    <scope>NUCLEOTIDE SEQUENCE [LARGE SCALE GENOMIC DNA]</scope>
    <source>
        <strain evidence="3 4">W6</strain>
    </source>
</reference>
<evidence type="ECO:0000313" key="4">
    <source>
        <dbReference type="Proteomes" id="UP000027946"/>
    </source>
</evidence>
<feature type="binding site" evidence="2">
    <location>
        <begin position="7"/>
        <end position="20"/>
    </location>
    <ligand>
        <name>ATP</name>
        <dbReference type="ChEBI" id="CHEBI:30616"/>
    </ligand>
</feature>
<sequence length="425" mass="48049">MKILGLVTEYNPFHNGHLYHLEESKKISGATHTVAVMSGHFLQRGEPALFDKWTRAEMAVRSGVDLVVELPLVFSSQTAEIFAYGAVSVLDSMCCMDSLCFGSESGNIENLKLISSILADEPFQFQCLLKENLSSGMSFPSARENALIDYISQSPNMHLEKDELESISKDIKNPNNILGVEYIKSLIHIGSSIHPHTIKRISAEYNSTQIIGEICSATAIREHLKSSYSMDELENVMPEYSFRLLERQISKGFLPVFDHMFFEMILCSIISKDAAGLCLVNEVKEGIQNAVSKYVRSCKDFEDLTSSLKSKRYTMTSIKRMLSNILLDIKREDIDYFKNLHPSPYARILAFNEKGTQILKKVKQNSGIQVINKTANASFSAHMHQKMLDYDIKSTDIYNIVYYRGRRDFMDGSADYKTSPVFVRG</sequence>
<dbReference type="HAMAP" id="MF_01539">
    <property type="entry name" value="TmcAL"/>
    <property type="match status" value="1"/>
</dbReference>
<dbReference type="NCBIfam" id="NF010191">
    <property type="entry name" value="PRK13670.1"/>
    <property type="match status" value="1"/>
</dbReference>
<dbReference type="GO" id="GO:0006400">
    <property type="term" value="P:tRNA modification"/>
    <property type="evidence" value="ECO:0007669"/>
    <property type="project" value="UniProtKB-UniRule"/>
</dbReference>
<organism evidence="3 4">
    <name type="scientific">Peptoclostridium litorale DSM 5388</name>
    <dbReference type="NCBI Taxonomy" id="1121324"/>
    <lineage>
        <taxon>Bacteria</taxon>
        <taxon>Bacillati</taxon>
        <taxon>Bacillota</taxon>
        <taxon>Clostridia</taxon>
        <taxon>Peptostreptococcales</taxon>
        <taxon>Peptoclostridiaceae</taxon>
        <taxon>Peptoclostridium</taxon>
    </lineage>
</organism>
<dbReference type="InterPro" id="IPR014729">
    <property type="entry name" value="Rossmann-like_a/b/a_fold"/>
</dbReference>
<keyword evidence="2" id="KW-0067">ATP-binding</keyword>
<dbReference type="PANTHER" id="PTHR37825">
    <property type="entry name" value="TRNA(MET) CYTIDINE ACETATE LIGASE"/>
    <property type="match status" value="1"/>
</dbReference>
<keyword evidence="1 2" id="KW-0819">tRNA processing</keyword>
<dbReference type="OrthoDB" id="9769796at2"/>
<feature type="binding site" evidence="2">
    <location>
        <begin position="200"/>
        <end position="201"/>
    </location>
    <ligand>
        <name>ATP</name>
        <dbReference type="ChEBI" id="CHEBI:30616"/>
    </ligand>
</feature>
<protein>
    <recommendedName>
        <fullName evidence="2">tRNA(Met) cytidine acetate ligase</fullName>
        <ecNumber evidence="2">6.3.4.-</ecNumber>
    </recommendedName>
</protein>
<comment type="function">
    <text evidence="2">Catalyzes the formation of N(4)-acetylcytidine (ac(4)C) at the wobble position of elongator tRNA(Met), using acetate and ATP as substrates. First activates an acetate ion to form acetyladenylate (Ac-AMP) and then transfers the acetyl group to tRNA to form ac(4)C34.</text>
</comment>
<keyword evidence="4" id="KW-1185">Reference proteome</keyword>
<dbReference type="GO" id="GO:0005737">
    <property type="term" value="C:cytoplasm"/>
    <property type="evidence" value="ECO:0007669"/>
    <property type="project" value="UniProtKB-SubCell"/>
</dbReference>
<dbReference type="STRING" id="1121324.CLIT_11c00730"/>
<comment type="similarity">
    <text evidence="2">Belongs to the TmcAL family.</text>
</comment>
<keyword evidence="2" id="KW-0820">tRNA-binding</keyword>
<proteinExistence type="inferred from homology"/>
<comment type="subcellular location">
    <subcellularLocation>
        <location evidence="2">Cytoplasm</location>
    </subcellularLocation>
</comment>
<dbReference type="GO" id="GO:0016879">
    <property type="term" value="F:ligase activity, forming carbon-nitrogen bonds"/>
    <property type="evidence" value="ECO:0007669"/>
    <property type="project" value="UniProtKB-UniRule"/>
</dbReference>
<dbReference type="GO" id="GO:0005524">
    <property type="term" value="F:ATP binding"/>
    <property type="evidence" value="ECO:0007669"/>
    <property type="project" value="UniProtKB-KW"/>
</dbReference>
<dbReference type="SUPFAM" id="SSF52374">
    <property type="entry name" value="Nucleotidylyl transferase"/>
    <property type="match status" value="1"/>
</dbReference>
<evidence type="ECO:0000256" key="2">
    <source>
        <dbReference type="HAMAP-Rule" id="MF_01539"/>
    </source>
</evidence>
<dbReference type="AlphaFoldDB" id="A0A069RDA3"/>
<dbReference type="GO" id="GO:0000049">
    <property type="term" value="F:tRNA binding"/>
    <property type="evidence" value="ECO:0007669"/>
    <property type="project" value="UniProtKB-KW"/>
</dbReference>
<dbReference type="PANTHER" id="PTHR37825:SF1">
    <property type="entry name" value="TRNA(MET) CYTIDINE ACETATE LIGASE"/>
    <property type="match status" value="1"/>
</dbReference>